<dbReference type="PANTHER" id="PTHR45631">
    <property type="entry name" value="OS07G0107800 PROTEIN-RELATED"/>
    <property type="match status" value="1"/>
</dbReference>
<evidence type="ECO:0000256" key="4">
    <source>
        <dbReference type="ARBA" id="ARBA00022989"/>
    </source>
</evidence>
<keyword evidence="8" id="KW-1185">Reference proteome</keyword>
<keyword evidence="2" id="KW-0812">Transmembrane</keyword>
<accession>A0ABY9C7B3</accession>
<feature type="domain" description="Malectin-like" evidence="6">
    <location>
        <begin position="2"/>
        <end position="91"/>
    </location>
</feature>
<reference evidence="7 8" key="1">
    <citation type="journal article" date="2023" name="Hortic Res">
        <title>The complete reference genome for grapevine (Vitis vinifera L.) genetics and breeding.</title>
        <authorList>
            <person name="Shi X."/>
            <person name="Cao S."/>
            <person name="Wang X."/>
            <person name="Huang S."/>
            <person name="Wang Y."/>
            <person name="Liu Z."/>
            <person name="Liu W."/>
            <person name="Leng X."/>
            <person name="Peng Y."/>
            <person name="Wang N."/>
            <person name="Wang Y."/>
            <person name="Ma Z."/>
            <person name="Xu X."/>
            <person name="Zhang F."/>
            <person name="Xue H."/>
            <person name="Zhong H."/>
            <person name="Wang Y."/>
            <person name="Zhang K."/>
            <person name="Velt A."/>
            <person name="Avia K."/>
            <person name="Holtgrawe D."/>
            <person name="Grimplet J."/>
            <person name="Matus J.T."/>
            <person name="Ware D."/>
            <person name="Wu X."/>
            <person name="Wang H."/>
            <person name="Liu C."/>
            <person name="Fang Y."/>
            <person name="Rustenholz C."/>
            <person name="Cheng Z."/>
            <person name="Xiao H."/>
            <person name="Zhou Y."/>
        </authorList>
    </citation>
    <scope>NUCLEOTIDE SEQUENCE [LARGE SCALE GENOMIC DNA]</scope>
    <source>
        <strain evidence="8">cv. Pinot noir / PN40024</strain>
        <tissue evidence="7">Leaf</tissue>
    </source>
</reference>
<evidence type="ECO:0000259" key="6">
    <source>
        <dbReference type="Pfam" id="PF12819"/>
    </source>
</evidence>
<evidence type="ECO:0000256" key="5">
    <source>
        <dbReference type="ARBA" id="ARBA00023136"/>
    </source>
</evidence>
<evidence type="ECO:0000313" key="7">
    <source>
        <dbReference type="EMBL" id="WJZ90757.1"/>
    </source>
</evidence>
<evidence type="ECO:0000256" key="1">
    <source>
        <dbReference type="ARBA" id="ARBA00004167"/>
    </source>
</evidence>
<protein>
    <recommendedName>
        <fullName evidence="6">Malectin-like domain-containing protein</fullName>
    </recommendedName>
</protein>
<evidence type="ECO:0000256" key="3">
    <source>
        <dbReference type="ARBA" id="ARBA00022729"/>
    </source>
</evidence>
<evidence type="ECO:0000313" key="8">
    <source>
        <dbReference type="Proteomes" id="UP001227230"/>
    </source>
</evidence>
<dbReference type="Proteomes" id="UP001227230">
    <property type="component" value="Chromosome 7"/>
</dbReference>
<dbReference type="EMBL" id="CP126654">
    <property type="protein sequence ID" value="WJZ90757.1"/>
    <property type="molecule type" value="Genomic_DNA"/>
</dbReference>
<comment type="subcellular location">
    <subcellularLocation>
        <location evidence="1">Membrane</location>
        <topology evidence="1">Single-pass membrane protein</topology>
    </subcellularLocation>
</comment>
<organism evidence="7 8">
    <name type="scientific">Vitis vinifera</name>
    <name type="common">Grape</name>
    <dbReference type="NCBI Taxonomy" id="29760"/>
    <lineage>
        <taxon>Eukaryota</taxon>
        <taxon>Viridiplantae</taxon>
        <taxon>Streptophyta</taxon>
        <taxon>Embryophyta</taxon>
        <taxon>Tracheophyta</taxon>
        <taxon>Spermatophyta</taxon>
        <taxon>Magnoliopsida</taxon>
        <taxon>eudicotyledons</taxon>
        <taxon>Gunneridae</taxon>
        <taxon>Pentapetalae</taxon>
        <taxon>rosids</taxon>
        <taxon>Vitales</taxon>
        <taxon>Vitaceae</taxon>
        <taxon>Viteae</taxon>
        <taxon>Vitis</taxon>
    </lineage>
</organism>
<gene>
    <name evidence="7" type="ORF">VitviT2T_009882</name>
</gene>
<keyword evidence="3" id="KW-0732">Signal</keyword>
<keyword evidence="5" id="KW-0472">Membrane</keyword>
<evidence type="ECO:0000256" key="2">
    <source>
        <dbReference type="ARBA" id="ARBA00022692"/>
    </source>
</evidence>
<dbReference type="PANTHER" id="PTHR45631:SF206">
    <property type="entry name" value="PROTEIN KINASE DOMAIN-CONTAINING PROTEIN"/>
    <property type="match status" value="1"/>
</dbReference>
<dbReference type="InterPro" id="IPR024788">
    <property type="entry name" value="Malectin-like_Carb-bd_dom"/>
</dbReference>
<sequence>MNVRSFPKGALNCYTLKPEQGKGNKYLIRAFFMYGNYDSKNQLPVFNFIWVKEILHGPKTYYMDVCQVNIGSETPFIAALELRQLDNKNIQAEMIS</sequence>
<keyword evidence="4" id="KW-1133">Transmembrane helix</keyword>
<proteinExistence type="predicted"/>
<name>A0ABY9C7B3_VITVI</name>
<dbReference type="Pfam" id="PF12819">
    <property type="entry name" value="Malectin_like"/>
    <property type="match status" value="1"/>
</dbReference>